<dbReference type="Proteomes" id="UP000229782">
    <property type="component" value="Unassembled WGS sequence"/>
</dbReference>
<feature type="transmembrane region" description="Helical" evidence="1">
    <location>
        <begin position="47"/>
        <end position="67"/>
    </location>
</feature>
<protein>
    <recommendedName>
        <fullName evidence="4">Cold-shock protein</fullName>
    </recommendedName>
</protein>
<dbReference type="Pfam" id="PF06961">
    <property type="entry name" value="DUF1294"/>
    <property type="match status" value="1"/>
</dbReference>
<reference evidence="2 3" key="1">
    <citation type="submission" date="2017-09" db="EMBL/GenBank/DDBJ databases">
        <title>Depth-based differentiation of microbial function through sediment-hosted aquifers and enrichment of novel symbionts in the deep terrestrial subsurface.</title>
        <authorList>
            <person name="Probst A.J."/>
            <person name="Ladd B."/>
            <person name="Jarett J.K."/>
            <person name="Geller-Mcgrath D.E."/>
            <person name="Sieber C.M."/>
            <person name="Emerson J.B."/>
            <person name="Anantharaman K."/>
            <person name="Thomas B.C."/>
            <person name="Malmstrom R."/>
            <person name="Stieglmeier M."/>
            <person name="Klingl A."/>
            <person name="Woyke T."/>
            <person name="Ryan C.M."/>
            <person name="Banfield J.F."/>
        </authorList>
    </citation>
    <scope>NUCLEOTIDE SEQUENCE [LARGE SCALE GENOMIC DNA]</scope>
    <source>
        <strain evidence="2">CG11_big_fil_rev_8_21_14_0_20_43_7</strain>
    </source>
</reference>
<sequence length="97" mass="11397">MTWFFSLSLLLQIGILYLLAINVMAFFYIGVDKLRAQVQKRRVPETLLWFLTILGGTIGMLSGMHFFRHKTKKISFQLVVTVICIFQMLLLYISFFR</sequence>
<dbReference type="AlphaFoldDB" id="A0A2H0N2G3"/>
<gene>
    <name evidence="2" type="ORF">COV60_02350</name>
</gene>
<dbReference type="EMBL" id="PCWM01000055">
    <property type="protein sequence ID" value="PIR03071.1"/>
    <property type="molecule type" value="Genomic_DNA"/>
</dbReference>
<comment type="caution">
    <text evidence="2">The sequence shown here is derived from an EMBL/GenBank/DDBJ whole genome shotgun (WGS) entry which is preliminary data.</text>
</comment>
<evidence type="ECO:0000313" key="3">
    <source>
        <dbReference type="Proteomes" id="UP000229782"/>
    </source>
</evidence>
<feature type="transmembrane region" description="Helical" evidence="1">
    <location>
        <begin position="74"/>
        <end position="95"/>
    </location>
</feature>
<keyword evidence="1" id="KW-1133">Transmembrane helix</keyword>
<evidence type="ECO:0008006" key="4">
    <source>
        <dbReference type="Google" id="ProtNLM"/>
    </source>
</evidence>
<organism evidence="2 3">
    <name type="scientific">Candidatus Magasanikbacteria bacterium CG11_big_fil_rev_8_21_14_0_20_43_7</name>
    <dbReference type="NCBI Taxonomy" id="1974654"/>
    <lineage>
        <taxon>Bacteria</taxon>
        <taxon>Candidatus Magasanikiibacteriota</taxon>
    </lineage>
</organism>
<keyword evidence="1" id="KW-0472">Membrane</keyword>
<proteinExistence type="predicted"/>
<keyword evidence="1" id="KW-0812">Transmembrane</keyword>
<evidence type="ECO:0000256" key="1">
    <source>
        <dbReference type="SAM" id="Phobius"/>
    </source>
</evidence>
<name>A0A2H0N2G3_9BACT</name>
<evidence type="ECO:0000313" key="2">
    <source>
        <dbReference type="EMBL" id="PIR03071.1"/>
    </source>
</evidence>
<dbReference type="InterPro" id="IPR010718">
    <property type="entry name" value="DUF1294"/>
</dbReference>
<accession>A0A2H0N2G3</accession>
<feature type="transmembrane region" description="Helical" evidence="1">
    <location>
        <begin position="7"/>
        <end position="27"/>
    </location>
</feature>